<reference evidence="2 3" key="1">
    <citation type="submission" date="2021-01" db="EMBL/GenBank/DDBJ databases">
        <title>Whole genome shotgun sequence of Microbispora corallina NBRC 16416.</title>
        <authorList>
            <person name="Komaki H."/>
            <person name="Tamura T."/>
        </authorList>
    </citation>
    <scope>NUCLEOTIDE SEQUENCE [LARGE SCALE GENOMIC DNA]</scope>
    <source>
        <strain evidence="2 3">NBRC 16416</strain>
    </source>
</reference>
<organism evidence="2 3">
    <name type="scientific">Microbispora corallina</name>
    <dbReference type="NCBI Taxonomy" id="83302"/>
    <lineage>
        <taxon>Bacteria</taxon>
        <taxon>Bacillati</taxon>
        <taxon>Actinomycetota</taxon>
        <taxon>Actinomycetes</taxon>
        <taxon>Streptosporangiales</taxon>
        <taxon>Streptosporangiaceae</taxon>
        <taxon>Microbispora</taxon>
    </lineage>
</organism>
<dbReference type="InterPro" id="IPR011576">
    <property type="entry name" value="Pyridox_Oxase_N"/>
</dbReference>
<dbReference type="InterPro" id="IPR012349">
    <property type="entry name" value="Split_barrel_FMN-bd"/>
</dbReference>
<evidence type="ECO:0000313" key="2">
    <source>
        <dbReference type="EMBL" id="GIH39451.1"/>
    </source>
</evidence>
<dbReference type="SUPFAM" id="SSF50475">
    <property type="entry name" value="FMN-binding split barrel"/>
    <property type="match status" value="1"/>
</dbReference>
<proteinExistence type="predicted"/>
<dbReference type="RefSeq" id="WP_204056995.1">
    <property type="nucleotide sequence ID" value="NZ_BAAAGP010000004.1"/>
</dbReference>
<evidence type="ECO:0000259" key="1">
    <source>
        <dbReference type="Pfam" id="PF01243"/>
    </source>
</evidence>
<accession>A0ABQ4FX92</accession>
<keyword evidence="3" id="KW-1185">Reference proteome</keyword>
<sequence>MINADMRLIVEAARLTFVATVRPDGSPNLSPKGSARVYDDEHIAFMNIASPQTIANLTADPRIEMNAVDVLRRRGYRFTGTATLHGQGTPVYEWLRSWLLDLNGPGYPAHEAVLVHVDQARPITSPAYAFGDADETALIAEWSAKYQVVQSEEEEV</sequence>
<dbReference type="Pfam" id="PF01243">
    <property type="entry name" value="PNPOx_N"/>
    <property type="match status" value="1"/>
</dbReference>
<dbReference type="PANTHER" id="PTHR40660:SF1">
    <property type="entry name" value="5'-PHOSPHATE OXIDASE PUTATIVE DOMAIN-CONTAINING PROTEIN-RELATED"/>
    <property type="match status" value="1"/>
</dbReference>
<evidence type="ECO:0000313" key="3">
    <source>
        <dbReference type="Proteomes" id="UP000603904"/>
    </source>
</evidence>
<name>A0ABQ4FX92_9ACTN</name>
<dbReference type="Proteomes" id="UP000603904">
    <property type="component" value="Unassembled WGS sequence"/>
</dbReference>
<dbReference type="EMBL" id="BOOC01000008">
    <property type="protein sequence ID" value="GIH39451.1"/>
    <property type="molecule type" value="Genomic_DNA"/>
</dbReference>
<comment type="caution">
    <text evidence="2">The sequence shown here is derived from an EMBL/GenBank/DDBJ whole genome shotgun (WGS) entry which is preliminary data.</text>
</comment>
<protein>
    <recommendedName>
        <fullName evidence="1">Pyridoxamine 5'-phosphate oxidase N-terminal domain-containing protein</fullName>
    </recommendedName>
</protein>
<dbReference type="Gene3D" id="2.30.110.10">
    <property type="entry name" value="Electron Transport, Fmn-binding Protein, Chain A"/>
    <property type="match status" value="1"/>
</dbReference>
<feature type="domain" description="Pyridoxamine 5'-phosphate oxidase N-terminal" evidence="1">
    <location>
        <begin position="5"/>
        <end position="119"/>
    </location>
</feature>
<gene>
    <name evidence="2" type="ORF">Mco01_24510</name>
</gene>
<dbReference type="PANTHER" id="PTHR40660">
    <property type="entry name" value="5'-PHOSPHATE OXIDASE PUTATIVE DOMAIN-CONTAINING PROTEIN-RELATED"/>
    <property type="match status" value="1"/>
</dbReference>